<dbReference type="SUPFAM" id="SSF50998">
    <property type="entry name" value="Quinoprotein alcohol dehydrogenase-like"/>
    <property type="match status" value="1"/>
</dbReference>
<proteinExistence type="predicted"/>
<protein>
    <submittedName>
        <fullName evidence="1">PQQ-binding-like beta-propeller repeat protein</fullName>
    </submittedName>
</protein>
<dbReference type="AlphaFoldDB" id="A0A7X9RUZ0"/>
<dbReference type="PANTHER" id="PTHR34512">
    <property type="entry name" value="CELL SURFACE PROTEIN"/>
    <property type="match status" value="1"/>
</dbReference>
<dbReference type="EMBL" id="JABANE010000036">
    <property type="protein sequence ID" value="NME69181.1"/>
    <property type="molecule type" value="Genomic_DNA"/>
</dbReference>
<evidence type="ECO:0000313" key="1">
    <source>
        <dbReference type="EMBL" id="NME69181.1"/>
    </source>
</evidence>
<dbReference type="PANTHER" id="PTHR34512:SF30">
    <property type="entry name" value="OUTER MEMBRANE PROTEIN ASSEMBLY FACTOR BAMB"/>
    <property type="match status" value="1"/>
</dbReference>
<comment type="caution">
    <text evidence="1">The sequence shown here is derived from an EMBL/GenBank/DDBJ whole genome shotgun (WGS) entry which is preliminary data.</text>
</comment>
<evidence type="ECO:0000313" key="2">
    <source>
        <dbReference type="Proteomes" id="UP000576082"/>
    </source>
</evidence>
<dbReference type="InterPro" id="IPR015943">
    <property type="entry name" value="WD40/YVTN_repeat-like_dom_sf"/>
</dbReference>
<organism evidence="1 2">
    <name type="scientific">Flammeovirga aprica JL-4</name>
    <dbReference type="NCBI Taxonomy" id="694437"/>
    <lineage>
        <taxon>Bacteria</taxon>
        <taxon>Pseudomonadati</taxon>
        <taxon>Bacteroidota</taxon>
        <taxon>Cytophagia</taxon>
        <taxon>Cytophagales</taxon>
        <taxon>Flammeovirgaceae</taxon>
        <taxon>Flammeovirga</taxon>
    </lineage>
</organism>
<name>A0A7X9RUZ0_9BACT</name>
<dbReference type="RefSeq" id="WP_169657466.1">
    <property type="nucleotide sequence ID" value="NZ_JABANE010000036.1"/>
</dbReference>
<dbReference type="Gene3D" id="2.130.10.10">
    <property type="entry name" value="YVTN repeat-like/Quinoprotein amine dehydrogenase"/>
    <property type="match status" value="1"/>
</dbReference>
<keyword evidence="2" id="KW-1185">Reference proteome</keyword>
<dbReference type="Proteomes" id="UP000576082">
    <property type="component" value="Unassembled WGS sequence"/>
</dbReference>
<gene>
    <name evidence="1" type="ORF">HHU12_14490</name>
</gene>
<sequence>MRILLTVFLLLISSVTFGQKKNKIEHNEKIVGKNLFDSTEIKGTEYIFPERIHETYLDTTNGFLTVQLRGIKKEKWLSNRGNILQYDLNNKSLLWSKKIVYETNTLQQFSNTMIFTVAKKSNCLDIKSGDEIWEVKNNIYYVDPVENIGIGYRFNNSTSYSNELEGIDLKNGNIIWKRFINREYGWNDVFYTNDSTMIVVAAGLHSININNGRGWDYHTKTGKKVYTGMIAANAVGVAAGLMTGTGTFITPTGYSLVRDVVSNSLVDSSYIYFASKEQLSKINKETGEIAWNHLLPYDLASKSTIFMNDNVIYMVNKGYAFMGSRKLDFGKPFIAAFDRETGKQKYLTLINVRKDPILDFKILQNEIYLVFKNRIAKYSMITGNLIIEKEFHEDRYGDLKYFVGNRTFVRNENNNLVSLPHLDPSKTFVFTNQRKTLSVDDYLSVVDMINYEDLSIYYLHTADLKFIAKDKQTLIVDNKGKEIAEIEASSKAFLIGTTLYDKQDKSFIAIDLKEILSKNKSSTPVE</sequence>
<accession>A0A7X9RUZ0</accession>
<dbReference type="InterPro" id="IPR011047">
    <property type="entry name" value="Quinoprotein_ADH-like_sf"/>
</dbReference>
<reference evidence="1 2" key="1">
    <citation type="submission" date="2020-04" db="EMBL/GenBank/DDBJ databases">
        <title>Flammeovirga sp. SR4, a novel species isolated from seawater.</title>
        <authorList>
            <person name="Wang X."/>
        </authorList>
    </citation>
    <scope>NUCLEOTIDE SEQUENCE [LARGE SCALE GENOMIC DNA]</scope>
    <source>
        <strain evidence="1 2">ATCC 23126</strain>
    </source>
</reference>